<dbReference type="PANTHER" id="PTHR47992">
    <property type="entry name" value="PROTEIN PHOSPHATASE"/>
    <property type="match status" value="1"/>
</dbReference>
<evidence type="ECO:0000313" key="2">
    <source>
        <dbReference type="EMBL" id="MDI2097487.1"/>
    </source>
</evidence>
<dbReference type="SUPFAM" id="SSF81606">
    <property type="entry name" value="PP2C-like"/>
    <property type="match status" value="1"/>
</dbReference>
<dbReference type="RefSeq" id="WP_281487280.1">
    <property type="nucleotide sequence ID" value="NZ_CP159582.1"/>
</dbReference>
<dbReference type="PROSITE" id="PS51746">
    <property type="entry name" value="PPM_2"/>
    <property type="match status" value="1"/>
</dbReference>
<dbReference type="InterPro" id="IPR036457">
    <property type="entry name" value="PPM-type-like_dom_sf"/>
</dbReference>
<comment type="caution">
    <text evidence="2">The sequence shown here is derived from an EMBL/GenBank/DDBJ whole genome shotgun (WGS) entry which is preliminary data.</text>
</comment>
<dbReference type="SMART" id="SM00331">
    <property type="entry name" value="PP2C_SIG"/>
    <property type="match status" value="1"/>
</dbReference>
<gene>
    <name evidence="2" type="ORF">QF206_00705</name>
</gene>
<dbReference type="AlphaFoldDB" id="A0AAW6T8L6"/>
<dbReference type="EMBL" id="JASATX010000001">
    <property type="protein sequence ID" value="MDI2097487.1"/>
    <property type="molecule type" value="Genomic_DNA"/>
</dbReference>
<organism evidence="2 3">
    <name type="scientific">Ruicaihuangia caeni</name>
    <dbReference type="NCBI Taxonomy" id="3042517"/>
    <lineage>
        <taxon>Bacteria</taxon>
        <taxon>Bacillati</taxon>
        <taxon>Actinomycetota</taxon>
        <taxon>Actinomycetes</taxon>
        <taxon>Micrococcales</taxon>
        <taxon>Microbacteriaceae</taxon>
        <taxon>Ruicaihuangia</taxon>
    </lineage>
</organism>
<dbReference type="InterPro" id="IPR001932">
    <property type="entry name" value="PPM-type_phosphatase-like_dom"/>
</dbReference>
<protein>
    <submittedName>
        <fullName evidence="2">Protein phosphatase 2C domain-containing protein</fullName>
    </submittedName>
</protein>
<keyword evidence="3" id="KW-1185">Reference proteome</keyword>
<reference evidence="2 3" key="1">
    <citation type="submission" date="2023-04" db="EMBL/GenBank/DDBJ databases">
        <title>Klugiella caeni sp. nov. isolated from the sludge of biochemical tank.</title>
        <authorList>
            <person name="Geng K."/>
        </authorList>
    </citation>
    <scope>NUCLEOTIDE SEQUENCE [LARGE SCALE GENOMIC DNA]</scope>
    <source>
        <strain evidence="2 3">YN-L-19</strain>
    </source>
</reference>
<dbReference type="Gene3D" id="3.60.40.10">
    <property type="entry name" value="PPM-type phosphatase domain"/>
    <property type="match status" value="1"/>
</dbReference>
<evidence type="ECO:0000313" key="3">
    <source>
        <dbReference type="Proteomes" id="UP001321506"/>
    </source>
</evidence>
<sequence>MTQIGPDVTDHRIVLPGEAGSVTLSWAAVTDTGRKRDHNEDSVIAQAPIFAIADGMGGHSYGDIASDAVVSRLAERLVGTVATISEIEESLVAASGDIDKASETALFGVGTTVTGAAIVVHEGVPSFLVFNVGDSRVYLYDDERLHQVTVDHSVVQEMVDAGLISADEAEQHPDSNVITRAIGFGAAPQPDYWTIALRPGQRLLVCSDGLTKEVPFGRLESRLAERGAAADTARALVEEALEHGGRDNVTLILVDVAEVAEA</sequence>
<dbReference type="InterPro" id="IPR015655">
    <property type="entry name" value="PP2C"/>
</dbReference>
<proteinExistence type="predicted"/>
<accession>A0AAW6T8L6</accession>
<dbReference type="Pfam" id="PF13672">
    <property type="entry name" value="PP2C_2"/>
    <property type="match status" value="1"/>
</dbReference>
<dbReference type="SMART" id="SM00332">
    <property type="entry name" value="PP2Cc"/>
    <property type="match status" value="1"/>
</dbReference>
<evidence type="ECO:0000259" key="1">
    <source>
        <dbReference type="PROSITE" id="PS51746"/>
    </source>
</evidence>
<dbReference type="GO" id="GO:0004722">
    <property type="term" value="F:protein serine/threonine phosphatase activity"/>
    <property type="evidence" value="ECO:0007669"/>
    <property type="project" value="InterPro"/>
</dbReference>
<feature type="domain" description="PPM-type phosphatase" evidence="1">
    <location>
        <begin position="25"/>
        <end position="256"/>
    </location>
</feature>
<dbReference type="CDD" id="cd00143">
    <property type="entry name" value="PP2Cc"/>
    <property type="match status" value="1"/>
</dbReference>
<dbReference type="Proteomes" id="UP001321506">
    <property type="component" value="Unassembled WGS sequence"/>
</dbReference>
<name>A0AAW6T8L6_9MICO</name>